<proteinExistence type="predicted"/>
<reference evidence="2" key="1">
    <citation type="journal article" date="2013" name="Stand. Genomic Sci.">
        <title>Complete genome sequence of Desulfocapsa sulfexigens, a marine deltaproteobacterium specialized in disproportionating inorganic sulfur compounds.</title>
        <authorList>
            <person name="Finster K.W."/>
            <person name="Kjeldsen K.U."/>
            <person name="Kube M."/>
            <person name="Reinhardt R."/>
            <person name="Mussmann M."/>
            <person name="Amann R."/>
            <person name="Schreiber L."/>
        </authorList>
    </citation>
    <scope>NUCLEOTIDE SEQUENCE [LARGE SCALE GENOMIC DNA]</scope>
    <source>
        <strain evidence="2">DSM 10523 / SB164P1</strain>
    </source>
</reference>
<sequence length="40" mass="4430">MESVAGITWNEWPVYSGIGGRNRLEYAAVGSDGFVEKVQR</sequence>
<gene>
    <name evidence="1" type="ordered locus">UWK_02948</name>
</gene>
<name>M1P7P8_DESSD</name>
<protein>
    <submittedName>
        <fullName evidence="1">Uncharacterized protein</fullName>
    </submittedName>
</protein>
<dbReference type="HOGENOM" id="CLU_3288562_0_0_7"/>
<dbReference type="AlphaFoldDB" id="M1P7P8"/>
<dbReference type="KEGG" id="dsf:UWK_02948"/>
<dbReference type="EMBL" id="CP003985">
    <property type="protein sequence ID" value="AGF79478.1"/>
    <property type="molecule type" value="Genomic_DNA"/>
</dbReference>
<evidence type="ECO:0000313" key="1">
    <source>
        <dbReference type="EMBL" id="AGF79478.1"/>
    </source>
</evidence>
<evidence type="ECO:0000313" key="2">
    <source>
        <dbReference type="Proteomes" id="UP000011721"/>
    </source>
</evidence>
<dbReference type="Proteomes" id="UP000011721">
    <property type="component" value="Chromosome"/>
</dbReference>
<keyword evidence="2" id="KW-1185">Reference proteome</keyword>
<dbReference type="STRING" id="1167006.UWK_02948"/>
<organism evidence="1 2">
    <name type="scientific">Desulfocapsa sulfexigens (strain DSM 10523 / SB164P1)</name>
    <dbReference type="NCBI Taxonomy" id="1167006"/>
    <lineage>
        <taxon>Bacteria</taxon>
        <taxon>Pseudomonadati</taxon>
        <taxon>Thermodesulfobacteriota</taxon>
        <taxon>Desulfobulbia</taxon>
        <taxon>Desulfobulbales</taxon>
        <taxon>Desulfocapsaceae</taxon>
        <taxon>Desulfocapsa</taxon>
    </lineage>
</organism>
<accession>M1P7P8</accession>